<name>A0A1P9WZ07_9BACT</name>
<keyword evidence="6" id="KW-1185">Reference proteome</keyword>
<dbReference type="PANTHER" id="PTHR30146:SF109">
    <property type="entry name" value="HTH-TYPE TRANSCRIPTIONAL REGULATOR GALS"/>
    <property type="match status" value="1"/>
</dbReference>
<dbReference type="OrthoDB" id="833520at2"/>
<gene>
    <name evidence="5" type="ORF">AWR27_15545</name>
</gene>
<dbReference type="Proteomes" id="UP000187941">
    <property type="component" value="Chromosome"/>
</dbReference>
<dbReference type="Gene3D" id="3.40.50.2300">
    <property type="match status" value="2"/>
</dbReference>
<dbReference type="GO" id="GO:0003700">
    <property type="term" value="F:DNA-binding transcription factor activity"/>
    <property type="evidence" value="ECO:0007669"/>
    <property type="project" value="TreeGrafter"/>
</dbReference>
<feature type="domain" description="HTH lacI-type" evidence="4">
    <location>
        <begin position="5"/>
        <end position="59"/>
    </location>
</feature>
<dbReference type="KEGG" id="smon:AWR27_15545"/>
<dbReference type="PROSITE" id="PS50932">
    <property type="entry name" value="HTH_LACI_2"/>
    <property type="match status" value="1"/>
</dbReference>
<dbReference type="SUPFAM" id="SSF53822">
    <property type="entry name" value="Periplasmic binding protein-like I"/>
    <property type="match status" value="1"/>
</dbReference>
<keyword evidence="3" id="KW-0804">Transcription</keyword>
<reference evidence="5 6" key="1">
    <citation type="submission" date="2016-01" db="EMBL/GenBank/DDBJ databases">
        <authorList>
            <person name="Oliw E.H."/>
        </authorList>
    </citation>
    <scope>NUCLEOTIDE SEQUENCE [LARGE SCALE GENOMIC DNA]</scope>
    <source>
        <strain evidence="5 6">DY10</strain>
    </source>
</reference>
<dbReference type="InterPro" id="IPR028082">
    <property type="entry name" value="Peripla_BP_I"/>
</dbReference>
<dbReference type="Gene3D" id="1.10.260.40">
    <property type="entry name" value="lambda repressor-like DNA-binding domains"/>
    <property type="match status" value="1"/>
</dbReference>
<accession>A0A1P9WZ07</accession>
<evidence type="ECO:0000313" key="5">
    <source>
        <dbReference type="EMBL" id="AQG80612.1"/>
    </source>
</evidence>
<dbReference type="InterPro" id="IPR010982">
    <property type="entry name" value="Lambda_DNA-bd_dom_sf"/>
</dbReference>
<keyword evidence="2" id="KW-0238">DNA-binding</keyword>
<evidence type="ECO:0000313" key="6">
    <source>
        <dbReference type="Proteomes" id="UP000187941"/>
    </source>
</evidence>
<dbReference type="InterPro" id="IPR000843">
    <property type="entry name" value="HTH_LacI"/>
</dbReference>
<dbReference type="CDD" id="cd01392">
    <property type="entry name" value="HTH_LacI"/>
    <property type="match status" value="1"/>
</dbReference>
<dbReference type="SUPFAM" id="SSF47413">
    <property type="entry name" value="lambda repressor-like DNA-binding domains"/>
    <property type="match status" value="1"/>
</dbReference>
<dbReference type="STRING" id="1178516.AWR27_15545"/>
<sequence>MTKPVTLKELSQELGVSVATVSKALNHDPTIGHYTRERVLKLAQDRNYIPNENARNFQQQKSLTIGLLIPNVLDQFFVQAINGVDAVAVDTHYSLVVAQTRDDPNRAAAVLNMMLRDRVDGLIATITPNTTDLAPYQRLEAAGIPVVYMARSPNDPACHRVVCQNVQGATQATRFLLERGHRRLAHLKGPDAISASHQRQTGFANAIADWPERPRSVQVETVDLLAESVYKAMQRLMERPDYPTGILTFKTYITLDAIDFLRQHYPERLARIDFVGFGNLPLIRYLDPKPAASVEENAHLMGQETMRLLLRLMQNAETGVVTNPQHIEVPCKLIPHEPQS</sequence>
<dbReference type="EMBL" id="CP014263">
    <property type="protein sequence ID" value="AQG80612.1"/>
    <property type="molecule type" value="Genomic_DNA"/>
</dbReference>
<dbReference type="CDD" id="cd06267">
    <property type="entry name" value="PBP1_LacI_sugar_binding-like"/>
    <property type="match status" value="1"/>
</dbReference>
<protein>
    <recommendedName>
        <fullName evidence="4">HTH lacI-type domain-containing protein</fullName>
    </recommendedName>
</protein>
<dbReference type="Pfam" id="PF00532">
    <property type="entry name" value="Peripla_BP_1"/>
    <property type="match status" value="1"/>
</dbReference>
<dbReference type="PANTHER" id="PTHR30146">
    <property type="entry name" value="LACI-RELATED TRANSCRIPTIONAL REPRESSOR"/>
    <property type="match status" value="1"/>
</dbReference>
<dbReference type="InterPro" id="IPR001761">
    <property type="entry name" value="Peripla_BP/Lac1_sug-bd_dom"/>
</dbReference>
<dbReference type="SMART" id="SM00354">
    <property type="entry name" value="HTH_LACI"/>
    <property type="match status" value="1"/>
</dbReference>
<organism evidence="5 6">
    <name type="scientific">Spirosoma montaniterrae</name>
    <dbReference type="NCBI Taxonomy" id="1178516"/>
    <lineage>
        <taxon>Bacteria</taxon>
        <taxon>Pseudomonadati</taxon>
        <taxon>Bacteroidota</taxon>
        <taxon>Cytophagia</taxon>
        <taxon>Cytophagales</taxon>
        <taxon>Cytophagaceae</taxon>
        <taxon>Spirosoma</taxon>
    </lineage>
</organism>
<evidence type="ECO:0000256" key="3">
    <source>
        <dbReference type="ARBA" id="ARBA00023163"/>
    </source>
</evidence>
<evidence type="ECO:0000259" key="4">
    <source>
        <dbReference type="PROSITE" id="PS50932"/>
    </source>
</evidence>
<dbReference type="RefSeq" id="WP_077132040.1">
    <property type="nucleotide sequence ID" value="NZ_CP014263.1"/>
</dbReference>
<keyword evidence="1" id="KW-0805">Transcription regulation</keyword>
<evidence type="ECO:0000256" key="2">
    <source>
        <dbReference type="ARBA" id="ARBA00023125"/>
    </source>
</evidence>
<dbReference type="GO" id="GO:0000976">
    <property type="term" value="F:transcription cis-regulatory region binding"/>
    <property type="evidence" value="ECO:0007669"/>
    <property type="project" value="TreeGrafter"/>
</dbReference>
<dbReference type="AlphaFoldDB" id="A0A1P9WZ07"/>
<proteinExistence type="predicted"/>
<evidence type="ECO:0000256" key="1">
    <source>
        <dbReference type="ARBA" id="ARBA00023015"/>
    </source>
</evidence>
<dbReference type="Pfam" id="PF00356">
    <property type="entry name" value="LacI"/>
    <property type="match status" value="1"/>
</dbReference>